<reference evidence="1 2" key="1">
    <citation type="submission" date="2019-10" db="EMBL/GenBank/DDBJ databases">
        <title>Comparative genomics of sulfur disproportionating microorganisms.</title>
        <authorList>
            <person name="Ward L.M."/>
            <person name="Bertran E."/>
            <person name="Johnston D."/>
        </authorList>
    </citation>
    <scope>NUCLEOTIDE SEQUENCE [LARGE SCALE GENOMIC DNA]</scope>
    <source>
        <strain evidence="1 2">DSM 14055</strain>
    </source>
</reference>
<accession>A0A6N7IWW9</accession>
<evidence type="ECO:0000313" key="1">
    <source>
        <dbReference type="EMBL" id="MQL54049.1"/>
    </source>
</evidence>
<gene>
    <name evidence="1" type="ORF">GFC01_17680</name>
</gene>
<protein>
    <submittedName>
        <fullName evidence="1">Transposase</fullName>
    </submittedName>
</protein>
<evidence type="ECO:0000313" key="2">
    <source>
        <dbReference type="Proteomes" id="UP000441717"/>
    </source>
</evidence>
<keyword evidence="2" id="KW-1185">Reference proteome</keyword>
<organism evidence="1 2">
    <name type="scientific">Desulfofundulus thermobenzoicus</name>
    <dbReference type="NCBI Taxonomy" id="29376"/>
    <lineage>
        <taxon>Bacteria</taxon>
        <taxon>Bacillati</taxon>
        <taxon>Bacillota</taxon>
        <taxon>Clostridia</taxon>
        <taxon>Eubacteriales</taxon>
        <taxon>Peptococcaceae</taxon>
        <taxon>Desulfofundulus</taxon>
    </lineage>
</organism>
<feature type="non-terminal residue" evidence="1">
    <location>
        <position position="1"/>
    </location>
</feature>
<dbReference type="AlphaFoldDB" id="A0A6N7IWW9"/>
<dbReference type="EMBL" id="WHYR01000134">
    <property type="protein sequence ID" value="MQL54049.1"/>
    <property type="molecule type" value="Genomic_DNA"/>
</dbReference>
<sequence>RGDETKGGNPNIKISYRSGEFALSVTVSHLSEQAGTDSKGRPIMTRAPRVEGKLWLPEKHRLKVWELLLSGAPYNVELIRGRDGRYRVHITFTVTAPEPVTSSNRGYLGIDTNPDGVALANVNYFGQPEPWPEGFEVPYPKALHKFAGEFQVTVQPNGFLYIKIPELAYSRGYRRTYLIGVLAKVAVDMAKALGKPIALEDLDFGKDRL</sequence>
<proteinExistence type="predicted"/>
<name>A0A6N7IWW9_9FIRM</name>
<dbReference type="Proteomes" id="UP000441717">
    <property type="component" value="Unassembled WGS sequence"/>
</dbReference>
<comment type="caution">
    <text evidence="1">The sequence shown here is derived from an EMBL/GenBank/DDBJ whole genome shotgun (WGS) entry which is preliminary data.</text>
</comment>
<feature type="non-terminal residue" evidence="1">
    <location>
        <position position="209"/>
    </location>
</feature>